<dbReference type="InterPro" id="IPR012902">
    <property type="entry name" value="N_methyl_site"/>
</dbReference>
<evidence type="ECO:0000256" key="9">
    <source>
        <dbReference type="ARBA" id="ARBA00025772"/>
    </source>
</evidence>
<dbReference type="InterPro" id="IPR022346">
    <property type="entry name" value="T2SS_GspH"/>
</dbReference>
<dbReference type="RefSeq" id="WP_129472204.1">
    <property type="nucleotide sequence ID" value="NZ_SAWZ01000010.1"/>
</dbReference>
<keyword evidence="7 11" id="KW-1133">Transmembrane helix</keyword>
<dbReference type="GO" id="GO:0005886">
    <property type="term" value="C:plasma membrane"/>
    <property type="evidence" value="ECO:0007669"/>
    <property type="project" value="UniProtKB-SubCell"/>
</dbReference>
<evidence type="ECO:0000259" key="12">
    <source>
        <dbReference type="Pfam" id="PF12019"/>
    </source>
</evidence>
<evidence type="ECO:0000256" key="7">
    <source>
        <dbReference type="ARBA" id="ARBA00022989"/>
    </source>
</evidence>
<evidence type="ECO:0000256" key="8">
    <source>
        <dbReference type="ARBA" id="ARBA00023136"/>
    </source>
</evidence>
<keyword evidence="5" id="KW-0997">Cell inner membrane</keyword>
<comment type="caution">
    <text evidence="13">The sequence shown here is derived from an EMBL/GenBank/DDBJ whole genome shotgun (WGS) entry which is preliminary data.</text>
</comment>
<evidence type="ECO:0000256" key="10">
    <source>
        <dbReference type="ARBA" id="ARBA00030775"/>
    </source>
</evidence>
<evidence type="ECO:0000256" key="5">
    <source>
        <dbReference type="ARBA" id="ARBA00022519"/>
    </source>
</evidence>
<dbReference type="PROSITE" id="PS00409">
    <property type="entry name" value="PROKAR_NTER_METHYL"/>
    <property type="match status" value="1"/>
</dbReference>
<reference evidence="13 14" key="1">
    <citation type="submission" date="2019-01" db="EMBL/GenBank/DDBJ databases">
        <title>Pseudoxanthomonas composti sp. nov., isolated from compost.</title>
        <authorList>
            <person name="Yang G."/>
        </authorList>
    </citation>
    <scope>NUCLEOTIDE SEQUENCE [LARGE SCALE GENOMIC DNA]</scope>
    <source>
        <strain evidence="13 14">GSS15</strain>
    </source>
</reference>
<evidence type="ECO:0000256" key="11">
    <source>
        <dbReference type="SAM" id="Phobius"/>
    </source>
</evidence>
<dbReference type="OrthoDB" id="8481584at2"/>
<feature type="domain" description="General secretion pathway GspH" evidence="12">
    <location>
        <begin position="45"/>
        <end position="143"/>
    </location>
</feature>
<keyword evidence="3" id="KW-1003">Cell membrane</keyword>
<evidence type="ECO:0000256" key="4">
    <source>
        <dbReference type="ARBA" id="ARBA00022481"/>
    </source>
</evidence>
<dbReference type="AlphaFoldDB" id="A0A4Q1JRP4"/>
<dbReference type="NCBIfam" id="TIGR02532">
    <property type="entry name" value="IV_pilin_GFxxxE"/>
    <property type="match status" value="1"/>
</dbReference>
<comment type="subcellular location">
    <subcellularLocation>
        <location evidence="1">Cell inner membrane</location>
        <topology evidence="1">Single-pass membrane protein</topology>
    </subcellularLocation>
</comment>
<accession>A0A4Q1JRP4</accession>
<keyword evidence="4" id="KW-0488">Methylation</keyword>
<dbReference type="SUPFAM" id="SSF54523">
    <property type="entry name" value="Pili subunits"/>
    <property type="match status" value="1"/>
</dbReference>
<gene>
    <name evidence="13" type="primary">gspH</name>
    <name evidence="13" type="ORF">EPA99_15755</name>
</gene>
<keyword evidence="8 11" id="KW-0472">Membrane</keyword>
<protein>
    <recommendedName>
        <fullName evidence="2">Type II secretion system protein H</fullName>
    </recommendedName>
    <alternativeName>
        <fullName evidence="10">General secretion pathway protein H</fullName>
    </alternativeName>
</protein>
<evidence type="ECO:0000256" key="3">
    <source>
        <dbReference type="ARBA" id="ARBA00022475"/>
    </source>
</evidence>
<sequence>MHRRRDSAGVTLLEMLLVVALLAIAAALAGMVLSGGMRGMQLRAASQDIAAQLRYTRARAIASGEPQRFTIEPRAHRWTGAEGRRGEIPAALSVAFTGAREAAGAAAPADAQGAILFFPDGASTGGRIELLSGDAGWRVDVGWLMGDVRLRRVGRS</sequence>
<comment type="similarity">
    <text evidence="9">Belongs to the GSP H family.</text>
</comment>
<organism evidence="13 14">
    <name type="scientific">Pseudoxanthomonas composti</name>
    <dbReference type="NCBI Taxonomy" id="2137479"/>
    <lineage>
        <taxon>Bacteria</taxon>
        <taxon>Pseudomonadati</taxon>
        <taxon>Pseudomonadota</taxon>
        <taxon>Gammaproteobacteria</taxon>
        <taxon>Lysobacterales</taxon>
        <taxon>Lysobacteraceae</taxon>
        <taxon>Pseudoxanthomonas</taxon>
    </lineage>
</organism>
<evidence type="ECO:0000256" key="2">
    <source>
        <dbReference type="ARBA" id="ARBA00021549"/>
    </source>
</evidence>
<dbReference type="NCBIfam" id="NF047827">
    <property type="entry name" value="T3SSXpsH"/>
    <property type="match status" value="1"/>
</dbReference>
<dbReference type="InterPro" id="IPR045584">
    <property type="entry name" value="Pilin-like"/>
</dbReference>
<keyword evidence="14" id="KW-1185">Reference proteome</keyword>
<evidence type="ECO:0000256" key="1">
    <source>
        <dbReference type="ARBA" id="ARBA00004377"/>
    </source>
</evidence>
<evidence type="ECO:0000313" key="14">
    <source>
        <dbReference type="Proteomes" id="UP000289784"/>
    </source>
</evidence>
<evidence type="ECO:0000256" key="6">
    <source>
        <dbReference type="ARBA" id="ARBA00022692"/>
    </source>
</evidence>
<dbReference type="Pfam" id="PF12019">
    <property type="entry name" value="GspH"/>
    <property type="match status" value="1"/>
</dbReference>
<keyword evidence="6 11" id="KW-0812">Transmembrane</keyword>
<dbReference type="GO" id="GO:0015627">
    <property type="term" value="C:type II protein secretion system complex"/>
    <property type="evidence" value="ECO:0007669"/>
    <property type="project" value="InterPro"/>
</dbReference>
<evidence type="ECO:0000313" key="13">
    <source>
        <dbReference type="EMBL" id="RXR01386.1"/>
    </source>
</evidence>
<name>A0A4Q1JRP4_9GAMM</name>
<dbReference type="EMBL" id="SAWZ01000010">
    <property type="protein sequence ID" value="RXR01386.1"/>
    <property type="molecule type" value="Genomic_DNA"/>
</dbReference>
<dbReference type="Pfam" id="PF07963">
    <property type="entry name" value="N_methyl"/>
    <property type="match status" value="1"/>
</dbReference>
<proteinExistence type="inferred from homology"/>
<dbReference type="Proteomes" id="UP000289784">
    <property type="component" value="Unassembled WGS sequence"/>
</dbReference>
<dbReference type="GO" id="GO:0015628">
    <property type="term" value="P:protein secretion by the type II secretion system"/>
    <property type="evidence" value="ECO:0007669"/>
    <property type="project" value="InterPro"/>
</dbReference>
<feature type="transmembrane region" description="Helical" evidence="11">
    <location>
        <begin position="12"/>
        <end position="33"/>
    </location>
</feature>